<dbReference type="EMBL" id="JARK01001435">
    <property type="protein sequence ID" value="EYC02497.1"/>
    <property type="molecule type" value="Genomic_DNA"/>
</dbReference>
<evidence type="ECO:0000313" key="2">
    <source>
        <dbReference type="Proteomes" id="UP000024635"/>
    </source>
</evidence>
<name>A0A016TIL4_9BILA</name>
<reference evidence="2" key="1">
    <citation type="journal article" date="2015" name="Nat. Genet.">
        <title>The genome and transcriptome of the zoonotic hookworm Ancylostoma ceylanicum identify infection-specific gene families.</title>
        <authorList>
            <person name="Schwarz E.M."/>
            <person name="Hu Y."/>
            <person name="Antoshechkin I."/>
            <person name="Miller M.M."/>
            <person name="Sternberg P.W."/>
            <person name="Aroian R.V."/>
        </authorList>
    </citation>
    <scope>NUCLEOTIDE SEQUENCE</scope>
    <source>
        <strain evidence="2">HY135</strain>
    </source>
</reference>
<gene>
    <name evidence="1" type="primary">Acey_s0099.g3150</name>
    <name evidence="1" type="ORF">Y032_0099g3150</name>
</gene>
<keyword evidence="2" id="KW-1185">Reference proteome</keyword>
<proteinExistence type="predicted"/>
<protein>
    <submittedName>
        <fullName evidence="1">Uncharacterized protein</fullName>
    </submittedName>
</protein>
<accession>A0A016TIL4</accession>
<comment type="caution">
    <text evidence="1">The sequence shown here is derived from an EMBL/GenBank/DDBJ whole genome shotgun (WGS) entry which is preliminary data.</text>
</comment>
<dbReference type="AlphaFoldDB" id="A0A016TIL4"/>
<evidence type="ECO:0000313" key="1">
    <source>
        <dbReference type="EMBL" id="EYC02497.1"/>
    </source>
</evidence>
<organism evidence="1 2">
    <name type="scientific">Ancylostoma ceylanicum</name>
    <dbReference type="NCBI Taxonomy" id="53326"/>
    <lineage>
        <taxon>Eukaryota</taxon>
        <taxon>Metazoa</taxon>
        <taxon>Ecdysozoa</taxon>
        <taxon>Nematoda</taxon>
        <taxon>Chromadorea</taxon>
        <taxon>Rhabditida</taxon>
        <taxon>Rhabditina</taxon>
        <taxon>Rhabditomorpha</taxon>
        <taxon>Strongyloidea</taxon>
        <taxon>Ancylostomatidae</taxon>
        <taxon>Ancylostomatinae</taxon>
        <taxon>Ancylostoma</taxon>
    </lineage>
</organism>
<sequence>MSSKTVVSRNNCTILKIALLYSCLISRELCVWGEDNAKESLSTREFFNLLIKTHGWRRKIDEVIMENGDQVNVTDFVIPTVNGDTKSIISFFEGLREEV</sequence>
<dbReference type="Proteomes" id="UP000024635">
    <property type="component" value="Unassembled WGS sequence"/>
</dbReference>